<protein>
    <recommendedName>
        <fullName evidence="3">Single-stranded DNA-binding protein</fullName>
    </recommendedName>
</protein>
<dbReference type="RefSeq" id="WP_389835649.1">
    <property type="nucleotide sequence ID" value="NZ_JBIAJP010000021.1"/>
</dbReference>
<dbReference type="EMBL" id="JBIAJP010000021">
    <property type="protein sequence ID" value="MFF0009646.1"/>
    <property type="molecule type" value="Genomic_DNA"/>
</dbReference>
<dbReference type="InterPro" id="IPR012340">
    <property type="entry name" value="NA-bd_OB-fold"/>
</dbReference>
<accession>A0ABW6N8M3</accession>
<dbReference type="NCBIfam" id="TIGR00621">
    <property type="entry name" value="ssb"/>
    <property type="match status" value="1"/>
</dbReference>
<dbReference type="Pfam" id="PF00436">
    <property type="entry name" value="SSB"/>
    <property type="match status" value="1"/>
</dbReference>
<keyword evidence="1 2" id="KW-0238">DNA-binding</keyword>
<evidence type="ECO:0000256" key="4">
    <source>
        <dbReference type="SAM" id="MobiDB-lite"/>
    </source>
</evidence>
<dbReference type="PANTHER" id="PTHR10302">
    <property type="entry name" value="SINGLE-STRANDED DNA-BINDING PROTEIN"/>
    <property type="match status" value="1"/>
</dbReference>
<evidence type="ECO:0000256" key="2">
    <source>
        <dbReference type="PROSITE-ProRule" id="PRU00252"/>
    </source>
</evidence>
<dbReference type="GO" id="GO:0003677">
    <property type="term" value="F:DNA binding"/>
    <property type="evidence" value="ECO:0007669"/>
    <property type="project" value="UniProtKB-KW"/>
</dbReference>
<gene>
    <name evidence="5" type="primary">ssb</name>
    <name evidence="5" type="ORF">ACFYQT_40330</name>
</gene>
<dbReference type="Proteomes" id="UP001601422">
    <property type="component" value="Unassembled WGS sequence"/>
</dbReference>
<dbReference type="PROSITE" id="PS50935">
    <property type="entry name" value="SSB"/>
    <property type="match status" value="1"/>
</dbReference>
<evidence type="ECO:0000313" key="5">
    <source>
        <dbReference type="EMBL" id="MFF0009646.1"/>
    </source>
</evidence>
<reference evidence="5 6" key="1">
    <citation type="submission" date="2024-10" db="EMBL/GenBank/DDBJ databases">
        <title>The Natural Products Discovery Center: Release of the First 8490 Sequenced Strains for Exploring Actinobacteria Biosynthetic Diversity.</title>
        <authorList>
            <person name="Kalkreuter E."/>
            <person name="Kautsar S.A."/>
            <person name="Yang D."/>
            <person name="Bader C.D."/>
            <person name="Teijaro C.N."/>
            <person name="Fluegel L."/>
            <person name="Davis C.M."/>
            <person name="Simpson J.R."/>
            <person name="Lauterbach L."/>
            <person name="Steele A.D."/>
            <person name="Gui C."/>
            <person name="Meng S."/>
            <person name="Li G."/>
            <person name="Viehrig K."/>
            <person name="Ye F."/>
            <person name="Su P."/>
            <person name="Kiefer A.F."/>
            <person name="Nichols A."/>
            <person name="Cepeda A.J."/>
            <person name="Yan W."/>
            <person name="Fan B."/>
            <person name="Jiang Y."/>
            <person name="Adhikari A."/>
            <person name="Zheng C.-J."/>
            <person name="Schuster L."/>
            <person name="Cowan T.M."/>
            <person name="Smanski M.J."/>
            <person name="Chevrette M.G."/>
            <person name="De Carvalho L.P.S."/>
            <person name="Shen B."/>
        </authorList>
    </citation>
    <scope>NUCLEOTIDE SEQUENCE [LARGE SCALE GENOMIC DNA]</scope>
    <source>
        <strain evidence="5 6">NPDC005497</strain>
    </source>
</reference>
<dbReference type="InterPro" id="IPR000424">
    <property type="entry name" value="Primosome_PriB/ssb"/>
</dbReference>
<dbReference type="CDD" id="cd04496">
    <property type="entry name" value="SSB_OBF"/>
    <property type="match status" value="1"/>
</dbReference>
<evidence type="ECO:0000256" key="3">
    <source>
        <dbReference type="RuleBase" id="RU000524"/>
    </source>
</evidence>
<feature type="region of interest" description="Disordered" evidence="4">
    <location>
        <begin position="116"/>
        <end position="166"/>
    </location>
</feature>
<comment type="caution">
    <text evidence="5">The sequence shown here is derived from an EMBL/GenBank/DDBJ whole genome shotgun (WGS) entry which is preliminary data.</text>
</comment>
<evidence type="ECO:0000313" key="6">
    <source>
        <dbReference type="Proteomes" id="UP001601422"/>
    </source>
</evidence>
<organism evidence="5 6">
    <name type="scientific">Streptomyces tibetensis</name>
    <dbReference type="NCBI Taxonomy" id="2382123"/>
    <lineage>
        <taxon>Bacteria</taxon>
        <taxon>Bacillati</taxon>
        <taxon>Actinomycetota</taxon>
        <taxon>Actinomycetes</taxon>
        <taxon>Kitasatosporales</taxon>
        <taxon>Streptomycetaceae</taxon>
        <taxon>Streptomyces</taxon>
    </lineage>
</organism>
<dbReference type="InterPro" id="IPR011344">
    <property type="entry name" value="ssDNA-bd"/>
</dbReference>
<evidence type="ECO:0000256" key="1">
    <source>
        <dbReference type="ARBA" id="ARBA00023125"/>
    </source>
</evidence>
<proteinExistence type="predicted"/>
<feature type="compositionally biased region" description="Low complexity" evidence="4">
    <location>
        <begin position="149"/>
        <end position="159"/>
    </location>
</feature>
<name>A0ABW6N8M3_9ACTN</name>
<dbReference type="PANTHER" id="PTHR10302:SF27">
    <property type="entry name" value="SINGLE-STRANDED DNA-BINDING PROTEIN"/>
    <property type="match status" value="1"/>
</dbReference>
<keyword evidence="6" id="KW-1185">Reference proteome</keyword>
<dbReference type="SUPFAM" id="SSF50249">
    <property type="entry name" value="Nucleic acid-binding proteins"/>
    <property type="match status" value="1"/>
</dbReference>
<dbReference type="Gene3D" id="2.40.50.140">
    <property type="entry name" value="Nucleic acid-binding proteins"/>
    <property type="match status" value="1"/>
</dbReference>
<sequence length="166" mass="17566">MSLPTLNGTARLIDAPEIRFSAQGTAVAKVRLAFNARKKDDSGNWVDGDSFFIDGTVFGQHAQNLADTLDKGMEVVVSGRLKTERWETRDGEKRSGPSLLVDSIGPSLRYATARVEKAQGGSGHGKQDARQAARQGAPGGASEDPWDTQAPAGQGAAGAWSEDPPF</sequence>